<reference evidence="2" key="1">
    <citation type="submission" date="2018-11" db="EMBL/GenBank/DDBJ databases">
        <authorList>
            <person name="Alioto T."/>
            <person name="Alioto T."/>
        </authorList>
    </citation>
    <scope>NUCLEOTIDE SEQUENCE</scope>
</reference>
<evidence type="ECO:0000313" key="2">
    <source>
        <dbReference type="EMBL" id="VDI57904.1"/>
    </source>
</evidence>
<comment type="caution">
    <text evidence="2">The sequence shown here is derived from an EMBL/GenBank/DDBJ whole genome shotgun (WGS) entry which is preliminary data.</text>
</comment>
<keyword evidence="3" id="KW-1185">Reference proteome</keyword>
<evidence type="ECO:0008006" key="4">
    <source>
        <dbReference type="Google" id="ProtNLM"/>
    </source>
</evidence>
<name>A0A8B6G2X8_MYTGA</name>
<sequence>FYNCEGVAFHINCPITLLYNSNRKYCDYHSKLVCVIQADLSTKSTPTFPPSSSLVLPISTSSYFTSPEISSDLTTTSSFSSTSSIQKSPSTQSSTVTSTSKSPSSSQNPRFTSVVTGTLPTITRTTTNYVSSIISSLRTTAALPSATQSIPLTSVRTPVTTSSTSTVTTPTSTSTTESPSIVPPQTTIYTSAQPLVTSPKTVPLGMEN</sequence>
<dbReference type="EMBL" id="UYJE01007778">
    <property type="protein sequence ID" value="VDI57904.1"/>
    <property type="molecule type" value="Genomic_DNA"/>
</dbReference>
<proteinExistence type="predicted"/>
<organism evidence="2 3">
    <name type="scientific">Mytilus galloprovincialis</name>
    <name type="common">Mediterranean mussel</name>
    <dbReference type="NCBI Taxonomy" id="29158"/>
    <lineage>
        <taxon>Eukaryota</taxon>
        <taxon>Metazoa</taxon>
        <taxon>Spiralia</taxon>
        <taxon>Lophotrochozoa</taxon>
        <taxon>Mollusca</taxon>
        <taxon>Bivalvia</taxon>
        <taxon>Autobranchia</taxon>
        <taxon>Pteriomorphia</taxon>
        <taxon>Mytilida</taxon>
        <taxon>Mytiloidea</taxon>
        <taxon>Mytilidae</taxon>
        <taxon>Mytilinae</taxon>
        <taxon>Mytilus</taxon>
    </lineage>
</organism>
<evidence type="ECO:0000256" key="1">
    <source>
        <dbReference type="SAM" id="MobiDB-lite"/>
    </source>
</evidence>
<gene>
    <name evidence="2" type="ORF">MGAL_10B026375</name>
</gene>
<feature type="compositionally biased region" description="Low complexity" evidence="1">
    <location>
        <begin position="80"/>
        <end position="106"/>
    </location>
</feature>
<feature type="non-terminal residue" evidence="2">
    <location>
        <position position="1"/>
    </location>
</feature>
<protein>
    <recommendedName>
        <fullName evidence="4">Chitin-binding type-2 domain-containing protein</fullName>
    </recommendedName>
</protein>
<accession>A0A8B6G2X8</accession>
<evidence type="ECO:0000313" key="3">
    <source>
        <dbReference type="Proteomes" id="UP000596742"/>
    </source>
</evidence>
<feature type="region of interest" description="Disordered" evidence="1">
    <location>
        <begin position="80"/>
        <end position="113"/>
    </location>
</feature>
<dbReference type="Proteomes" id="UP000596742">
    <property type="component" value="Unassembled WGS sequence"/>
</dbReference>
<dbReference type="AlphaFoldDB" id="A0A8B6G2X8"/>
<feature type="region of interest" description="Disordered" evidence="1">
    <location>
        <begin position="154"/>
        <end position="184"/>
    </location>
</feature>
<dbReference type="OrthoDB" id="9987187at2759"/>